<dbReference type="EMBL" id="PVFR01000090">
    <property type="protein sequence ID" value="PRE40141.1"/>
    <property type="molecule type" value="Genomic_DNA"/>
</dbReference>
<name>A0AB37AKT2_9BURK</name>
<gene>
    <name evidence="1" type="ORF">C6P99_30095</name>
</gene>
<accession>A0AB37AKT2</accession>
<evidence type="ECO:0000313" key="2">
    <source>
        <dbReference type="Proteomes" id="UP000237811"/>
    </source>
</evidence>
<reference evidence="1 2" key="1">
    <citation type="submission" date="2018-03" db="EMBL/GenBank/DDBJ databases">
        <authorList>
            <person name="Nguyen K."/>
            <person name="Fouts D."/>
            <person name="Sutton G."/>
        </authorList>
    </citation>
    <scope>NUCLEOTIDE SEQUENCE [LARGE SCALE GENOMIC DNA]</scope>
    <source>
        <strain evidence="1 2">AU14328</strain>
    </source>
</reference>
<sequence>MIGSAARKRGTVTFKQLFSAFPPETPPSNVYDTLEEACSELGPWNEVIYSAVMAKAKDGLPGDGFFDIFKTHRKMEFRRIAGDAETLDLADEQRKQMTELERERVYVHASL</sequence>
<protein>
    <submittedName>
        <fullName evidence="1">Uncharacterized protein</fullName>
    </submittedName>
</protein>
<organism evidence="1 2">
    <name type="scientific">Burkholderia multivorans</name>
    <dbReference type="NCBI Taxonomy" id="87883"/>
    <lineage>
        <taxon>Bacteria</taxon>
        <taxon>Pseudomonadati</taxon>
        <taxon>Pseudomonadota</taxon>
        <taxon>Betaproteobacteria</taxon>
        <taxon>Burkholderiales</taxon>
        <taxon>Burkholderiaceae</taxon>
        <taxon>Burkholderia</taxon>
        <taxon>Burkholderia cepacia complex</taxon>
    </lineage>
</organism>
<proteinExistence type="predicted"/>
<dbReference type="AlphaFoldDB" id="A0AB37AKT2"/>
<dbReference type="Proteomes" id="UP000237811">
    <property type="component" value="Unassembled WGS sequence"/>
</dbReference>
<evidence type="ECO:0000313" key="1">
    <source>
        <dbReference type="EMBL" id="PRE40141.1"/>
    </source>
</evidence>
<comment type="caution">
    <text evidence="1">The sequence shown here is derived from an EMBL/GenBank/DDBJ whole genome shotgun (WGS) entry which is preliminary data.</text>
</comment>